<dbReference type="EMBL" id="UAUF01000011">
    <property type="protein sequence ID" value="SPZ06372.1"/>
    <property type="molecule type" value="Genomic_DNA"/>
</dbReference>
<dbReference type="Proteomes" id="UP000250443">
    <property type="component" value="Unassembled WGS sequence"/>
</dbReference>
<dbReference type="AlphaFoldDB" id="A0A2X2CCP1"/>
<protein>
    <recommendedName>
        <fullName evidence="6">Transmembrane protein</fullName>
    </recommendedName>
</protein>
<evidence type="ECO:0000313" key="4">
    <source>
        <dbReference type="Proteomes" id="UP000250443"/>
    </source>
</evidence>
<accession>A0A2X2CCP1</accession>
<dbReference type="RefSeq" id="WP_010798404.1">
    <property type="nucleotide sequence ID" value="NZ_FQYS01000003.1"/>
</dbReference>
<evidence type="ECO:0008006" key="6">
    <source>
        <dbReference type="Google" id="ProtNLM"/>
    </source>
</evidence>
<proteinExistence type="predicted"/>
<keyword evidence="1" id="KW-0472">Membrane</keyword>
<organism evidence="3 4">
    <name type="scientific">Pseudomonas luteola</name>
    <dbReference type="NCBI Taxonomy" id="47886"/>
    <lineage>
        <taxon>Bacteria</taxon>
        <taxon>Pseudomonadati</taxon>
        <taxon>Pseudomonadota</taxon>
        <taxon>Gammaproteobacteria</taxon>
        <taxon>Pseudomonadales</taxon>
        <taxon>Pseudomonadaceae</taxon>
        <taxon>Pseudomonas</taxon>
    </lineage>
</organism>
<gene>
    <name evidence="2" type="ORF">IRZ65_09660</name>
    <name evidence="3" type="ORF">NCTC11842_02248</name>
</gene>
<keyword evidence="1" id="KW-0812">Transmembrane</keyword>
<sequence>MNESSKVETGNLLSWLFLAAFSMTVWWAYDGDSCLEQCRPSADMLLAANVNDQRSVDMSLTAKTDFDVSHRRYR</sequence>
<evidence type="ECO:0000313" key="2">
    <source>
        <dbReference type="EMBL" id="MBF8640951.1"/>
    </source>
</evidence>
<feature type="transmembrane region" description="Helical" evidence="1">
    <location>
        <begin position="12"/>
        <end position="29"/>
    </location>
</feature>
<dbReference type="EMBL" id="JADMCD010000003">
    <property type="protein sequence ID" value="MBF8640951.1"/>
    <property type="molecule type" value="Genomic_DNA"/>
</dbReference>
<name>A0A2X2CCP1_PSELU</name>
<evidence type="ECO:0000313" key="3">
    <source>
        <dbReference type="EMBL" id="SPZ06372.1"/>
    </source>
</evidence>
<keyword evidence="1" id="KW-1133">Transmembrane helix</keyword>
<reference evidence="2 5" key="2">
    <citation type="submission" date="2020-10" db="EMBL/GenBank/DDBJ databases">
        <title>Genome sequences of Pseudomonas isolates.</title>
        <authorList>
            <person name="Wessels L."/>
            <person name="Reich F."/>
            <person name="Hammerl J."/>
        </authorList>
    </citation>
    <scope>NUCLEOTIDE SEQUENCE [LARGE SCALE GENOMIC DNA]</scope>
    <source>
        <strain evidence="2 5">20-MO00624-0</strain>
    </source>
</reference>
<dbReference type="Proteomes" id="UP000626180">
    <property type="component" value="Unassembled WGS sequence"/>
</dbReference>
<reference evidence="3 4" key="1">
    <citation type="submission" date="2018-06" db="EMBL/GenBank/DDBJ databases">
        <authorList>
            <consortium name="Pathogen Informatics"/>
            <person name="Doyle S."/>
        </authorList>
    </citation>
    <scope>NUCLEOTIDE SEQUENCE [LARGE SCALE GENOMIC DNA]</scope>
    <source>
        <strain evidence="3 4">NCTC11842</strain>
    </source>
</reference>
<evidence type="ECO:0000256" key="1">
    <source>
        <dbReference type="SAM" id="Phobius"/>
    </source>
</evidence>
<evidence type="ECO:0000313" key="5">
    <source>
        <dbReference type="Proteomes" id="UP000626180"/>
    </source>
</evidence>
<keyword evidence="5" id="KW-1185">Reference proteome</keyword>